<dbReference type="SUPFAM" id="SSF56954">
    <property type="entry name" value="Outer membrane efflux proteins (OEP)"/>
    <property type="match status" value="1"/>
</dbReference>
<protein>
    <submittedName>
        <fullName evidence="5">NodT family efflux transporter outer membrane factor (OMF) lipoprotein</fullName>
    </submittedName>
</protein>
<dbReference type="Gene3D" id="2.20.200.10">
    <property type="entry name" value="Outer membrane efflux proteins (OEP)"/>
    <property type="match status" value="1"/>
</dbReference>
<keyword evidence="4" id="KW-0732">Signal</keyword>
<comment type="similarity">
    <text evidence="1">Belongs to the outer membrane factor (OMF) (TC 1.B.17) family.</text>
</comment>
<dbReference type="PANTHER" id="PTHR30203:SF25">
    <property type="entry name" value="OUTER MEMBRANE PROTEIN-RELATED"/>
    <property type="match status" value="1"/>
</dbReference>
<dbReference type="Pfam" id="PF02321">
    <property type="entry name" value="OEP"/>
    <property type="match status" value="2"/>
</dbReference>
<dbReference type="Proteomes" id="UP000542125">
    <property type="component" value="Unassembled WGS sequence"/>
</dbReference>
<dbReference type="Gene3D" id="1.20.1600.10">
    <property type="entry name" value="Outer membrane efflux proteins (OEP)"/>
    <property type="match status" value="1"/>
</dbReference>
<dbReference type="InterPro" id="IPR003423">
    <property type="entry name" value="OMP_efflux"/>
</dbReference>
<gene>
    <name evidence="5" type="ORF">FHW18_001859</name>
</gene>
<evidence type="ECO:0000313" key="5">
    <source>
        <dbReference type="EMBL" id="NYE82588.1"/>
    </source>
</evidence>
<dbReference type="InterPro" id="IPR010131">
    <property type="entry name" value="MdtP/NodT-like"/>
</dbReference>
<organism evidence="5 6">
    <name type="scientific">Pigmentiphaga litoralis</name>
    <dbReference type="NCBI Taxonomy" id="516702"/>
    <lineage>
        <taxon>Bacteria</taxon>
        <taxon>Pseudomonadati</taxon>
        <taxon>Pseudomonadota</taxon>
        <taxon>Betaproteobacteria</taxon>
        <taxon>Burkholderiales</taxon>
        <taxon>Alcaligenaceae</taxon>
        <taxon>Pigmentiphaga</taxon>
    </lineage>
</organism>
<evidence type="ECO:0000256" key="4">
    <source>
        <dbReference type="SAM" id="SignalP"/>
    </source>
</evidence>
<dbReference type="PANTHER" id="PTHR30203">
    <property type="entry name" value="OUTER MEMBRANE CATION EFFLUX PROTEIN"/>
    <property type="match status" value="1"/>
</dbReference>
<sequence length="480" mass="50593">MPLRRPLMSCLAACAAAAGMAGCMGVPIPPLDRSVPAAWSEADPALALPAGPDLRTWWTAFNDPALNTLVDQALAQNLTLAEAGSRVRQARQLSQGVTSSFLPSLSAGTRSVQPPSAQDTYLQGSLDAIWDLGLFGAREGATQRYRGGIDLALAEEQAARVTVVAEVVRHYLDLRAAQEQLAQGQAQLRLDARSLALIDARIDHRLAAAGERDAVALRQARTRASLADPMAAQSAAAHSLAALLGQTRPDPAWMSPAGQPALAVRSIAQVPADLLRVRPEIRRAEADVAQAAGELGIARSELYPRVALGASYLVSYNLTRSPRSRFNTGVAAGPIIDLPLFDWGRRQAGAAAKREALDAAVTAYRQAVLEGVADVEIALAALQFQTERVAQLEDARQTVARQRSTHQSLVGLGLASDFDGLDDQQGALSADQDLVVARARRNLAFVTLYKALGGAPLPMDGAATPPPDAASPPPHDEAAS</sequence>
<accession>A0A7Y9LMX8</accession>
<feature type="region of interest" description="Disordered" evidence="3">
    <location>
        <begin position="459"/>
        <end position="480"/>
    </location>
</feature>
<feature type="compositionally biased region" description="Pro residues" evidence="3">
    <location>
        <begin position="464"/>
        <end position="473"/>
    </location>
</feature>
<keyword evidence="2" id="KW-0175">Coiled coil</keyword>
<evidence type="ECO:0000256" key="1">
    <source>
        <dbReference type="ARBA" id="ARBA00007613"/>
    </source>
</evidence>
<evidence type="ECO:0000313" key="6">
    <source>
        <dbReference type="Proteomes" id="UP000542125"/>
    </source>
</evidence>
<dbReference type="RefSeq" id="WP_179585605.1">
    <property type="nucleotide sequence ID" value="NZ_JACBYR010000001.1"/>
</dbReference>
<dbReference type="AlphaFoldDB" id="A0A7Y9LMX8"/>
<feature type="signal peptide" evidence="4">
    <location>
        <begin position="1"/>
        <end position="21"/>
    </location>
</feature>
<keyword evidence="6" id="KW-1185">Reference proteome</keyword>
<keyword evidence="5" id="KW-0449">Lipoprotein</keyword>
<evidence type="ECO:0000256" key="3">
    <source>
        <dbReference type="SAM" id="MobiDB-lite"/>
    </source>
</evidence>
<reference evidence="5 6" key="1">
    <citation type="submission" date="2020-07" db="EMBL/GenBank/DDBJ databases">
        <title>Genomic Encyclopedia of Type Strains, Phase IV (KMG-V): Genome sequencing to study the core and pangenomes of soil and plant-associated prokaryotes.</title>
        <authorList>
            <person name="Whitman W."/>
        </authorList>
    </citation>
    <scope>NUCLEOTIDE SEQUENCE [LARGE SCALE GENOMIC DNA]</scope>
    <source>
        <strain evidence="5 6">SAS40</strain>
    </source>
</reference>
<proteinExistence type="inferred from homology"/>
<dbReference type="EMBL" id="JACBYR010000001">
    <property type="protein sequence ID" value="NYE82588.1"/>
    <property type="molecule type" value="Genomic_DNA"/>
</dbReference>
<evidence type="ECO:0000256" key="2">
    <source>
        <dbReference type="SAM" id="Coils"/>
    </source>
</evidence>
<feature type="chain" id="PRO_5031207322" evidence="4">
    <location>
        <begin position="22"/>
        <end position="480"/>
    </location>
</feature>
<feature type="coiled-coil region" evidence="2">
    <location>
        <begin position="375"/>
        <end position="402"/>
    </location>
</feature>
<name>A0A7Y9LMX8_9BURK</name>
<dbReference type="GO" id="GO:0015562">
    <property type="term" value="F:efflux transmembrane transporter activity"/>
    <property type="evidence" value="ECO:0007669"/>
    <property type="project" value="InterPro"/>
</dbReference>
<comment type="caution">
    <text evidence="5">The sequence shown here is derived from an EMBL/GenBank/DDBJ whole genome shotgun (WGS) entry which is preliminary data.</text>
</comment>
<dbReference type="PROSITE" id="PS51257">
    <property type="entry name" value="PROKAR_LIPOPROTEIN"/>
    <property type="match status" value="1"/>
</dbReference>